<keyword evidence="2" id="KW-1185">Reference proteome</keyword>
<dbReference type="AlphaFoldDB" id="A0A5R8MBJ4"/>
<reference evidence="1 2" key="1">
    <citation type="journal article" date="2017" name="Int. J. Syst. Evol. Microbiol.">
        <title>Maripseudobacter aurantiacus gen. nov., sp. nov., a novel member of the family Flavobacteriaceae isolated from a sedimentation basin.</title>
        <authorList>
            <person name="Chen C."/>
            <person name="Su Y."/>
            <person name="Tao T."/>
            <person name="Fu G."/>
            <person name="Zhang C."/>
            <person name="Sun C."/>
            <person name="Zhang X."/>
            <person name="Wu M."/>
        </authorList>
    </citation>
    <scope>NUCLEOTIDE SEQUENCE [LARGE SCALE GENOMIC DNA]</scope>
    <source>
        <strain evidence="2">CDA4</strain>
    </source>
</reference>
<organism evidence="1 2">
    <name type="scientific">Maribacter aurantiacus</name>
    <dbReference type="NCBI Taxonomy" id="1882343"/>
    <lineage>
        <taxon>Bacteria</taxon>
        <taxon>Pseudomonadati</taxon>
        <taxon>Bacteroidota</taxon>
        <taxon>Flavobacteriia</taxon>
        <taxon>Flavobacteriales</taxon>
        <taxon>Flavobacteriaceae</taxon>
        <taxon>Maribacter</taxon>
    </lineage>
</organism>
<name>A0A5R8MBJ4_9FLAO</name>
<gene>
    <name evidence="1" type="ORF">FEK29_03905</name>
</gene>
<protein>
    <submittedName>
        <fullName evidence="1">Uncharacterized protein</fullName>
    </submittedName>
</protein>
<accession>A0A5R8MBJ4</accession>
<dbReference type="RefSeq" id="WP_138257067.1">
    <property type="nucleotide sequence ID" value="NZ_VBUK01000001.1"/>
</dbReference>
<dbReference type="EMBL" id="VBUK01000001">
    <property type="protein sequence ID" value="TLF46924.1"/>
    <property type="molecule type" value="Genomic_DNA"/>
</dbReference>
<evidence type="ECO:0000313" key="2">
    <source>
        <dbReference type="Proteomes" id="UP000308382"/>
    </source>
</evidence>
<comment type="caution">
    <text evidence="1">The sequence shown here is derived from an EMBL/GenBank/DDBJ whole genome shotgun (WGS) entry which is preliminary data.</text>
</comment>
<evidence type="ECO:0000313" key="1">
    <source>
        <dbReference type="EMBL" id="TLF46924.1"/>
    </source>
</evidence>
<proteinExistence type="predicted"/>
<sequence length="247" mass="29602">MDFKDWKMQNQDPLKYWLSKLTNNQKALIVEVKNRFNWQIDGFSQIKRDELQIKIDMHISNRAKIELLERYHAEIINQTDFLEIYRDILDKETYAINDDKFNAFVMSFEVVGLSSPYVNDLAEIKAMEYLKNVATLNILEFIRNGIIENEISGNSRFKEIPEWQKVLAKLANRFHYDAPTVKFTILFHFMKRNKVLPEKFKQRPYMDYVRGTYLNNNGYTKMDFPEHEYREKVKPYESELMSLLEAP</sequence>
<dbReference type="Proteomes" id="UP000308382">
    <property type="component" value="Unassembled WGS sequence"/>
</dbReference>